<sequence>MVSEVCAVSSSAHRSCRRTQSKAFCNGLEASRRTADRSHAALQGAYAAELVERDGRAEGPAQSIWDRSVCSGVLCSGFHGICTIQANEHLTRPNIRCAALPSPSQNCTNCIYALRFKMWIE</sequence>
<accession>A0ABP0LN97</accession>
<evidence type="ECO:0000313" key="1">
    <source>
        <dbReference type="EMBL" id="CAK9039503.1"/>
    </source>
</evidence>
<dbReference type="EMBL" id="CAXAMN010012969">
    <property type="protein sequence ID" value="CAK9039503.1"/>
    <property type="molecule type" value="Genomic_DNA"/>
</dbReference>
<proteinExistence type="predicted"/>
<dbReference type="EMBL" id="CAXAMN010012980">
    <property type="protein sequence ID" value="CAK9039534.1"/>
    <property type="molecule type" value="Genomic_DNA"/>
</dbReference>
<comment type="caution">
    <text evidence="2">The sequence shown here is derived from an EMBL/GenBank/DDBJ whole genome shotgun (WGS) entry which is preliminary data.</text>
</comment>
<organism evidence="2 3">
    <name type="scientific">Durusdinium trenchii</name>
    <dbReference type="NCBI Taxonomy" id="1381693"/>
    <lineage>
        <taxon>Eukaryota</taxon>
        <taxon>Sar</taxon>
        <taxon>Alveolata</taxon>
        <taxon>Dinophyceae</taxon>
        <taxon>Suessiales</taxon>
        <taxon>Symbiodiniaceae</taxon>
        <taxon>Durusdinium</taxon>
    </lineage>
</organism>
<keyword evidence="3" id="KW-1185">Reference proteome</keyword>
<reference evidence="2 3" key="1">
    <citation type="submission" date="2024-02" db="EMBL/GenBank/DDBJ databases">
        <authorList>
            <person name="Chen Y."/>
            <person name="Shah S."/>
            <person name="Dougan E. K."/>
            <person name="Thang M."/>
            <person name="Chan C."/>
        </authorList>
    </citation>
    <scope>NUCLEOTIDE SEQUENCE [LARGE SCALE GENOMIC DNA]</scope>
</reference>
<dbReference type="Proteomes" id="UP001642484">
    <property type="component" value="Unassembled WGS sequence"/>
</dbReference>
<evidence type="ECO:0000313" key="2">
    <source>
        <dbReference type="EMBL" id="CAK9039534.1"/>
    </source>
</evidence>
<evidence type="ECO:0000313" key="3">
    <source>
        <dbReference type="Proteomes" id="UP001642484"/>
    </source>
</evidence>
<gene>
    <name evidence="1" type="ORF">CCMP2556_LOCUS21418</name>
    <name evidence="2" type="ORF">CCMP2556_LOCUS21427</name>
</gene>
<protein>
    <submittedName>
        <fullName evidence="2">Uncharacterized protein</fullName>
    </submittedName>
</protein>
<name>A0ABP0LN97_9DINO</name>